<organism evidence="2 3">
    <name type="scientific">Aspergillus tanneri</name>
    <dbReference type="NCBI Taxonomy" id="1220188"/>
    <lineage>
        <taxon>Eukaryota</taxon>
        <taxon>Fungi</taxon>
        <taxon>Dikarya</taxon>
        <taxon>Ascomycota</taxon>
        <taxon>Pezizomycotina</taxon>
        <taxon>Eurotiomycetes</taxon>
        <taxon>Eurotiomycetidae</taxon>
        <taxon>Eurotiales</taxon>
        <taxon>Aspergillaceae</taxon>
        <taxon>Aspergillus</taxon>
        <taxon>Aspergillus subgen. Circumdati</taxon>
    </lineage>
</organism>
<dbReference type="RefSeq" id="XP_033425672.1">
    <property type="nucleotide sequence ID" value="XM_033572357.1"/>
</dbReference>
<dbReference type="OrthoDB" id="4344093at2759"/>
<accession>A0A5M9MH64</accession>
<feature type="compositionally biased region" description="Basic and acidic residues" evidence="1">
    <location>
        <begin position="162"/>
        <end position="187"/>
    </location>
</feature>
<dbReference type="GeneID" id="54330440"/>
<dbReference type="AlphaFoldDB" id="A0A5M9MH64"/>
<dbReference type="VEuPathDB" id="FungiDB:EYZ11_004429"/>
<reference evidence="2 3" key="1">
    <citation type="submission" date="2019-08" db="EMBL/GenBank/DDBJ databases">
        <title>The genome sequence of a newly discovered highly antifungal drug resistant Aspergillus species, Aspergillus tanneri NIH 1004.</title>
        <authorList>
            <person name="Mounaud S."/>
            <person name="Singh I."/>
            <person name="Joardar V."/>
            <person name="Pakala S."/>
            <person name="Pakala S."/>
            <person name="Venepally P."/>
            <person name="Chung J.K."/>
            <person name="Losada L."/>
            <person name="Nierman W.C."/>
        </authorList>
    </citation>
    <scope>NUCLEOTIDE SEQUENCE [LARGE SCALE GENOMIC DNA]</scope>
    <source>
        <strain evidence="2 3">NIH1004</strain>
    </source>
</reference>
<feature type="region of interest" description="Disordered" evidence="1">
    <location>
        <begin position="162"/>
        <end position="194"/>
    </location>
</feature>
<proteinExistence type="predicted"/>
<gene>
    <name evidence="2" type="ORF">ATNIH1004_007738</name>
</gene>
<protein>
    <submittedName>
        <fullName evidence="2">Uncharacterized protein</fullName>
    </submittedName>
</protein>
<evidence type="ECO:0000256" key="1">
    <source>
        <dbReference type="SAM" id="MobiDB-lite"/>
    </source>
</evidence>
<evidence type="ECO:0000313" key="2">
    <source>
        <dbReference type="EMBL" id="KAA8646311.1"/>
    </source>
</evidence>
<comment type="caution">
    <text evidence="2">The sequence shown here is derived from an EMBL/GenBank/DDBJ whole genome shotgun (WGS) entry which is preliminary data.</text>
</comment>
<name>A0A5M9MH64_9EURO</name>
<dbReference type="EMBL" id="QUQM01000007">
    <property type="protein sequence ID" value="KAA8646311.1"/>
    <property type="molecule type" value="Genomic_DNA"/>
</dbReference>
<dbReference type="Proteomes" id="UP000324241">
    <property type="component" value="Unassembled WGS sequence"/>
</dbReference>
<sequence length="344" mass="38045">MSPVNPYASEPAVPVLAHSLLPQSPSAHRDKSQTWNLRDDLDVGFQSPNRTFRSGIVIGISTLRSKDNNNDDDEYVGRLPRSLLAGYLHKYPPSSPFPRAFIIHPATYDNFSPRKLLSSLLAQSHLPPLDREEAISRLDSVQLFPVFDIAAAAQALSEVSDALHRHREEQRQKPHHHQDQDQDHEHPTISSNNPDTPALLIVVGLDGLAEGTVRASNTVRGAAVLTTTLHSLTRLSRIHDSFLSVMLVNTSGLGSSSLYTNPPNKFQHRRVQRDGGAYSSVREDGIHSVFCGSESSLPLSLLMRTLDQGIDMHLLLSTVKTSTVVEVIKDRVGDGVGRWCIWDR</sequence>
<evidence type="ECO:0000313" key="3">
    <source>
        <dbReference type="Proteomes" id="UP000324241"/>
    </source>
</evidence>